<proteinExistence type="predicted"/>
<accession>A0A383EP79</accession>
<keyword evidence="1" id="KW-0812">Transmembrane</keyword>
<sequence length="111" mass="12517">MGRAAQHFVWGDPLDRKQRNRMGLTLCILPYVAVSSVLSPLVIWHPMGSLGAIPTLLKLWPGFIGFFWAFMIVFVFVEYRGKPDLQSPLPHRLSRQAIAALMVMTIVTPLL</sequence>
<organism evidence="2">
    <name type="scientific">marine metagenome</name>
    <dbReference type="NCBI Taxonomy" id="408172"/>
    <lineage>
        <taxon>unclassified sequences</taxon>
        <taxon>metagenomes</taxon>
        <taxon>ecological metagenomes</taxon>
    </lineage>
</organism>
<evidence type="ECO:0000313" key="2">
    <source>
        <dbReference type="EMBL" id="SVE58065.1"/>
    </source>
</evidence>
<feature type="transmembrane region" description="Helical" evidence="1">
    <location>
        <begin position="59"/>
        <end position="81"/>
    </location>
</feature>
<protein>
    <submittedName>
        <fullName evidence="2">Uncharacterized protein</fullName>
    </submittedName>
</protein>
<gene>
    <name evidence="2" type="ORF">METZ01_LOCUS510919</name>
</gene>
<dbReference type="EMBL" id="UINC01227263">
    <property type="protein sequence ID" value="SVE58065.1"/>
    <property type="molecule type" value="Genomic_DNA"/>
</dbReference>
<reference evidence="2" key="1">
    <citation type="submission" date="2018-05" db="EMBL/GenBank/DDBJ databases">
        <authorList>
            <person name="Lanie J.A."/>
            <person name="Ng W.-L."/>
            <person name="Kazmierczak K.M."/>
            <person name="Andrzejewski T.M."/>
            <person name="Davidsen T.M."/>
            <person name="Wayne K.J."/>
            <person name="Tettelin H."/>
            <person name="Glass J.I."/>
            <person name="Rusch D."/>
            <person name="Podicherti R."/>
            <person name="Tsui H.-C.T."/>
            <person name="Winkler M.E."/>
        </authorList>
    </citation>
    <scope>NUCLEOTIDE SEQUENCE</scope>
</reference>
<keyword evidence="1" id="KW-0472">Membrane</keyword>
<evidence type="ECO:0000256" key="1">
    <source>
        <dbReference type="SAM" id="Phobius"/>
    </source>
</evidence>
<keyword evidence="1" id="KW-1133">Transmembrane helix</keyword>
<name>A0A383EP79_9ZZZZ</name>
<feature type="non-terminal residue" evidence="2">
    <location>
        <position position="111"/>
    </location>
</feature>
<dbReference type="AlphaFoldDB" id="A0A383EP79"/>
<feature type="transmembrane region" description="Helical" evidence="1">
    <location>
        <begin position="24"/>
        <end position="47"/>
    </location>
</feature>